<dbReference type="Proteomes" id="UP001188597">
    <property type="component" value="Unassembled WGS sequence"/>
</dbReference>
<feature type="region of interest" description="Disordered" evidence="1">
    <location>
        <begin position="1"/>
        <end position="44"/>
    </location>
</feature>
<evidence type="ECO:0000313" key="3">
    <source>
        <dbReference type="Proteomes" id="UP001188597"/>
    </source>
</evidence>
<keyword evidence="3" id="KW-1185">Reference proteome</keyword>
<evidence type="ECO:0000256" key="1">
    <source>
        <dbReference type="SAM" id="MobiDB-lite"/>
    </source>
</evidence>
<evidence type="ECO:0000313" key="2">
    <source>
        <dbReference type="EMBL" id="KAK3016655.1"/>
    </source>
</evidence>
<dbReference type="AlphaFoldDB" id="A0AA88W3W2"/>
<protein>
    <submittedName>
        <fullName evidence="2">Uncharacterized protein</fullName>
    </submittedName>
</protein>
<comment type="caution">
    <text evidence="2">The sequence shown here is derived from an EMBL/GenBank/DDBJ whole genome shotgun (WGS) entry which is preliminary data.</text>
</comment>
<name>A0AA88W3W2_9ASTE</name>
<accession>A0AA88W3W2</accession>
<sequence length="170" mass="19386">MTINNNVHKEKEDASNYVQDEKERVGDGVEGDGLGSSRGDEPRIDSIEDIKDESRQAVQGQGVVQLPQQQLQGSLVHWETFLNVRSIRVLLVENDDSTRHIVTALLRNSNYEAQCMKLSEVHVLWRGEGMQPCSCYHREDILRSGFLRNLRIAAETRARNCMFELLYLNG</sequence>
<reference evidence="2" key="1">
    <citation type="submission" date="2022-12" db="EMBL/GenBank/DDBJ databases">
        <title>Draft genome assemblies for two species of Escallonia (Escalloniales).</title>
        <authorList>
            <person name="Chanderbali A."/>
            <person name="Dervinis C."/>
            <person name="Anghel I."/>
            <person name="Soltis D."/>
            <person name="Soltis P."/>
            <person name="Zapata F."/>
        </authorList>
    </citation>
    <scope>NUCLEOTIDE SEQUENCE</scope>
    <source>
        <strain evidence="2">UCBG64.0493</strain>
        <tissue evidence="2">Leaf</tissue>
    </source>
</reference>
<organism evidence="2 3">
    <name type="scientific">Escallonia herrerae</name>
    <dbReference type="NCBI Taxonomy" id="1293975"/>
    <lineage>
        <taxon>Eukaryota</taxon>
        <taxon>Viridiplantae</taxon>
        <taxon>Streptophyta</taxon>
        <taxon>Embryophyta</taxon>
        <taxon>Tracheophyta</taxon>
        <taxon>Spermatophyta</taxon>
        <taxon>Magnoliopsida</taxon>
        <taxon>eudicotyledons</taxon>
        <taxon>Gunneridae</taxon>
        <taxon>Pentapetalae</taxon>
        <taxon>asterids</taxon>
        <taxon>campanulids</taxon>
        <taxon>Escalloniales</taxon>
        <taxon>Escalloniaceae</taxon>
        <taxon>Escallonia</taxon>
    </lineage>
</organism>
<proteinExistence type="predicted"/>
<dbReference type="EMBL" id="JAVXUP010001053">
    <property type="protein sequence ID" value="KAK3016655.1"/>
    <property type="molecule type" value="Genomic_DNA"/>
</dbReference>
<feature type="compositionally biased region" description="Basic and acidic residues" evidence="1">
    <location>
        <begin position="7"/>
        <end position="27"/>
    </location>
</feature>
<gene>
    <name evidence="2" type="ORF">RJ639_006750</name>
</gene>